<evidence type="ECO:0000313" key="2">
    <source>
        <dbReference type="EMBL" id="ESR55327.1"/>
    </source>
</evidence>
<keyword evidence="3" id="KW-1185">Reference proteome</keyword>
<dbReference type="SMART" id="SM00597">
    <property type="entry name" value="ZnF_TTF"/>
    <property type="match status" value="1"/>
</dbReference>
<proteinExistence type="predicted"/>
<gene>
    <name evidence="2" type="ORF">CICLE_v10023903mg</name>
</gene>
<sequence length="209" mass="24236">MGDAVTNFGNQKRQFDSNRFGKFGSWLEYSIEKDAAFCLFCYLFEEEIGNKGGGDSFIGNGFRNWRKPEKFVEHMGDVDSAHKKARENMKSYTRHSNKHLSDYRAHMIATIDCIRFLLKQGLAFRGHDESRDSGNRENFLELLFSFVLQLKLPTLLLKETGDVLFSILIDEFRDIFTKEQMAVVLSYVDKNGYVEKNGYVVERFIGIEH</sequence>
<dbReference type="InterPro" id="IPR006580">
    <property type="entry name" value="Znf_TTF"/>
</dbReference>
<organism evidence="2 3">
    <name type="scientific">Citrus clementina</name>
    <name type="common">Clementine</name>
    <name type="synonym">Citrus deliciosa x Citrus sinensis</name>
    <dbReference type="NCBI Taxonomy" id="85681"/>
    <lineage>
        <taxon>Eukaryota</taxon>
        <taxon>Viridiplantae</taxon>
        <taxon>Streptophyta</taxon>
        <taxon>Embryophyta</taxon>
        <taxon>Tracheophyta</taxon>
        <taxon>Spermatophyta</taxon>
        <taxon>Magnoliopsida</taxon>
        <taxon>eudicotyledons</taxon>
        <taxon>Gunneridae</taxon>
        <taxon>Pentapetalae</taxon>
        <taxon>rosids</taxon>
        <taxon>malvids</taxon>
        <taxon>Sapindales</taxon>
        <taxon>Rutaceae</taxon>
        <taxon>Aurantioideae</taxon>
        <taxon>Citrus</taxon>
    </lineage>
</organism>
<evidence type="ECO:0000259" key="1">
    <source>
        <dbReference type="SMART" id="SM00597"/>
    </source>
</evidence>
<dbReference type="InterPro" id="IPR025398">
    <property type="entry name" value="DUF4371"/>
</dbReference>
<dbReference type="Proteomes" id="UP000030687">
    <property type="component" value="Unassembled WGS sequence"/>
</dbReference>
<reference evidence="2 3" key="1">
    <citation type="submission" date="2013-10" db="EMBL/GenBank/DDBJ databases">
        <authorList>
            <consortium name="International Citrus Genome Consortium"/>
            <person name="Jenkins J."/>
            <person name="Schmutz J."/>
            <person name="Prochnik S."/>
            <person name="Rokhsar D."/>
            <person name="Gmitter F."/>
            <person name="Ollitrault P."/>
            <person name="Machado M."/>
            <person name="Talon M."/>
            <person name="Wincker P."/>
            <person name="Jaillon O."/>
            <person name="Morgante M."/>
        </authorList>
    </citation>
    <scope>NUCLEOTIDE SEQUENCE</scope>
    <source>
        <strain evidence="3">cv. Clemenules</strain>
    </source>
</reference>
<feature type="domain" description="TTF-type" evidence="1">
    <location>
        <begin position="11"/>
        <end position="101"/>
    </location>
</feature>
<dbReference type="EMBL" id="KI536661">
    <property type="protein sequence ID" value="ESR55327.1"/>
    <property type="molecule type" value="Genomic_DNA"/>
</dbReference>
<dbReference type="KEGG" id="cic:CICLE_v10023903mg"/>
<dbReference type="PANTHER" id="PTHR45749">
    <property type="match status" value="1"/>
</dbReference>
<dbReference type="PANTHER" id="PTHR45749:SF36">
    <property type="entry name" value="ZINC FINGER MYM-TYPE PROTEIN 1-LIKE"/>
    <property type="match status" value="1"/>
</dbReference>
<accession>V4TPJ2</accession>
<dbReference type="Gramene" id="ESR55327">
    <property type="protein sequence ID" value="ESR55327"/>
    <property type="gene ID" value="CICLE_v10023903mg"/>
</dbReference>
<dbReference type="OMA" id="HKKAREN"/>
<feature type="non-terminal residue" evidence="2">
    <location>
        <position position="209"/>
    </location>
</feature>
<protein>
    <recommendedName>
        <fullName evidence="1">TTF-type domain-containing protein</fullName>
    </recommendedName>
</protein>
<dbReference type="eggNOG" id="ENOG502QSU3">
    <property type="taxonomic scope" value="Eukaryota"/>
</dbReference>
<dbReference type="AlphaFoldDB" id="V4TPJ2"/>
<evidence type="ECO:0000313" key="3">
    <source>
        <dbReference type="Proteomes" id="UP000030687"/>
    </source>
</evidence>
<dbReference type="STRING" id="85681.V4TPJ2"/>
<dbReference type="Pfam" id="PF14291">
    <property type="entry name" value="DUF4371"/>
    <property type="match status" value="1"/>
</dbReference>
<name>V4TPJ2_CITCL</name>
<dbReference type="InParanoid" id="V4TPJ2"/>